<dbReference type="Proteomes" id="UP001372338">
    <property type="component" value="Unassembled WGS sequence"/>
</dbReference>
<dbReference type="InterPro" id="IPR045043">
    <property type="entry name" value="Lea14-like"/>
</dbReference>
<organism evidence="3 4">
    <name type="scientific">Crotalaria pallida</name>
    <name type="common">Smooth rattlebox</name>
    <name type="synonym">Crotalaria striata</name>
    <dbReference type="NCBI Taxonomy" id="3830"/>
    <lineage>
        <taxon>Eukaryota</taxon>
        <taxon>Viridiplantae</taxon>
        <taxon>Streptophyta</taxon>
        <taxon>Embryophyta</taxon>
        <taxon>Tracheophyta</taxon>
        <taxon>Spermatophyta</taxon>
        <taxon>Magnoliopsida</taxon>
        <taxon>eudicotyledons</taxon>
        <taxon>Gunneridae</taxon>
        <taxon>Pentapetalae</taxon>
        <taxon>rosids</taxon>
        <taxon>fabids</taxon>
        <taxon>Fabales</taxon>
        <taxon>Fabaceae</taxon>
        <taxon>Papilionoideae</taxon>
        <taxon>50 kb inversion clade</taxon>
        <taxon>genistoids sensu lato</taxon>
        <taxon>core genistoids</taxon>
        <taxon>Crotalarieae</taxon>
        <taxon>Crotalaria</taxon>
    </lineage>
</organism>
<feature type="domain" description="Water stress and hypersensitive response" evidence="2">
    <location>
        <begin position="57"/>
        <end position="174"/>
    </location>
</feature>
<reference evidence="3 4" key="1">
    <citation type="submission" date="2024-01" db="EMBL/GenBank/DDBJ databases">
        <title>The genomes of 5 underutilized Papilionoideae crops provide insights into root nodulation and disease resistanc.</title>
        <authorList>
            <person name="Yuan L."/>
        </authorList>
    </citation>
    <scope>NUCLEOTIDE SEQUENCE [LARGE SCALE GENOMIC DNA]</scope>
    <source>
        <strain evidence="3">ZHUSHIDOU_FW_LH</strain>
        <tissue evidence="3">Leaf</tissue>
    </source>
</reference>
<evidence type="ECO:0000259" key="2">
    <source>
        <dbReference type="SMART" id="SM00769"/>
    </source>
</evidence>
<dbReference type="SMART" id="SM00769">
    <property type="entry name" value="WHy"/>
    <property type="match status" value="1"/>
</dbReference>
<accession>A0AAN9FFI0</accession>
<protein>
    <recommendedName>
        <fullName evidence="2">Water stress and hypersensitive response domain-containing protein</fullName>
    </recommendedName>
</protein>
<sequence length="185" mass="20033">MQGAALSRTNHGSILHNNNAVEAVTIISACLYKMSQLLDKAKNYVSEKMSDVAKPEASVSDVDFKRVSGNNVEFLAKVSVRNPYSTPIPICEVRYSFKSAAREIASGTIPDPGSLKAKDTTMVDVPVKVPYSILMSLAKDIGADWDIDYQLDLGLIIDLPVVGNITIPLSQKGEVKLPTLSSMFT</sequence>
<dbReference type="GO" id="GO:0005829">
    <property type="term" value="C:cytosol"/>
    <property type="evidence" value="ECO:0007669"/>
    <property type="project" value="TreeGrafter"/>
</dbReference>
<name>A0AAN9FFI0_CROPI</name>
<dbReference type="GO" id="GO:0009269">
    <property type="term" value="P:response to desiccation"/>
    <property type="evidence" value="ECO:0007669"/>
    <property type="project" value="InterPro"/>
</dbReference>
<dbReference type="Pfam" id="PF03168">
    <property type="entry name" value="LEA_2"/>
    <property type="match status" value="1"/>
</dbReference>
<dbReference type="PANTHER" id="PTHR31459:SF15">
    <property type="entry name" value="DESICCATION PROTECTANT PROTEIN LEA14"/>
    <property type="match status" value="1"/>
</dbReference>
<comment type="caution">
    <text evidence="3">The sequence shown here is derived from an EMBL/GenBank/DDBJ whole genome shotgun (WGS) entry which is preliminary data.</text>
</comment>
<evidence type="ECO:0000256" key="1">
    <source>
        <dbReference type="ARBA" id="ARBA00005960"/>
    </source>
</evidence>
<dbReference type="EMBL" id="JAYWIO010000003">
    <property type="protein sequence ID" value="KAK7274296.1"/>
    <property type="molecule type" value="Genomic_DNA"/>
</dbReference>
<gene>
    <name evidence="3" type="ORF">RIF29_15379</name>
</gene>
<dbReference type="Gene3D" id="2.60.40.1820">
    <property type="match status" value="1"/>
</dbReference>
<keyword evidence="4" id="KW-1185">Reference proteome</keyword>
<dbReference type="SUPFAM" id="SSF117070">
    <property type="entry name" value="LEA14-like"/>
    <property type="match status" value="1"/>
</dbReference>
<dbReference type="PANTHER" id="PTHR31459">
    <property type="match status" value="1"/>
</dbReference>
<proteinExistence type="inferred from homology"/>
<dbReference type="FunFam" id="2.60.40.1820:FF:000001">
    <property type="entry name" value="Desiccation protectant protein Lea14-like"/>
    <property type="match status" value="1"/>
</dbReference>
<dbReference type="InterPro" id="IPR004864">
    <property type="entry name" value="LEA_2"/>
</dbReference>
<evidence type="ECO:0000313" key="4">
    <source>
        <dbReference type="Proteomes" id="UP001372338"/>
    </source>
</evidence>
<dbReference type="InterPro" id="IPR013990">
    <property type="entry name" value="WHy-dom"/>
</dbReference>
<dbReference type="AlphaFoldDB" id="A0AAN9FFI0"/>
<comment type="similarity">
    <text evidence="1">Belongs to the LEA type 2 family.</text>
</comment>
<evidence type="ECO:0000313" key="3">
    <source>
        <dbReference type="EMBL" id="KAK7274296.1"/>
    </source>
</evidence>